<gene>
    <name evidence="2" type="ORF">Purlil1_6508</name>
</gene>
<evidence type="ECO:0000256" key="1">
    <source>
        <dbReference type="SAM" id="MobiDB-lite"/>
    </source>
</evidence>
<proteinExistence type="predicted"/>
<reference evidence="2 3" key="1">
    <citation type="journal article" date="2024" name="Microbiol. Resour. Announc.">
        <title>Genome annotations for the ascomycete fungi Trichoderma harzianum, Trichoderma aggressivum, and Purpureocillium lilacinum.</title>
        <authorList>
            <person name="Beijen E.P.W."/>
            <person name="Ohm R.A."/>
        </authorList>
    </citation>
    <scope>NUCLEOTIDE SEQUENCE [LARGE SCALE GENOMIC DNA]</scope>
    <source>
        <strain evidence="2 3">CBS 150709</strain>
    </source>
</reference>
<feature type="region of interest" description="Disordered" evidence="1">
    <location>
        <begin position="95"/>
        <end position="114"/>
    </location>
</feature>
<feature type="region of interest" description="Disordered" evidence="1">
    <location>
        <begin position="1"/>
        <end position="39"/>
    </location>
</feature>
<sequence length="114" mass="12592">MAPPSPRPQDQNLGVCGHSQKCQSPELKVPAARQRRDVPAGGRSAWTLLLLACGQKPAIFSHRPKPCPNGQVEKELAESFKRDFYRRSPSLPEYAQVASMGPGRGTRACIQRRK</sequence>
<accession>A0ABR0BYM2</accession>
<comment type="caution">
    <text evidence="2">The sequence shown here is derived from an EMBL/GenBank/DDBJ whole genome shotgun (WGS) entry which is preliminary data.</text>
</comment>
<evidence type="ECO:0000313" key="3">
    <source>
        <dbReference type="Proteomes" id="UP001287286"/>
    </source>
</evidence>
<dbReference type="EMBL" id="JAWRVI010000021">
    <property type="protein sequence ID" value="KAK4089075.1"/>
    <property type="molecule type" value="Genomic_DNA"/>
</dbReference>
<name>A0ABR0BYM2_PURLI</name>
<organism evidence="2 3">
    <name type="scientific">Purpureocillium lilacinum</name>
    <name type="common">Paecilomyces lilacinus</name>
    <dbReference type="NCBI Taxonomy" id="33203"/>
    <lineage>
        <taxon>Eukaryota</taxon>
        <taxon>Fungi</taxon>
        <taxon>Dikarya</taxon>
        <taxon>Ascomycota</taxon>
        <taxon>Pezizomycotina</taxon>
        <taxon>Sordariomycetes</taxon>
        <taxon>Hypocreomycetidae</taxon>
        <taxon>Hypocreales</taxon>
        <taxon>Ophiocordycipitaceae</taxon>
        <taxon>Purpureocillium</taxon>
    </lineage>
</organism>
<keyword evidence="3" id="KW-1185">Reference proteome</keyword>
<evidence type="ECO:0000313" key="2">
    <source>
        <dbReference type="EMBL" id="KAK4089075.1"/>
    </source>
</evidence>
<protein>
    <submittedName>
        <fullName evidence="2">Uncharacterized protein</fullName>
    </submittedName>
</protein>
<dbReference type="Proteomes" id="UP001287286">
    <property type="component" value="Unassembled WGS sequence"/>
</dbReference>